<keyword evidence="2" id="KW-1185">Reference proteome</keyword>
<protein>
    <submittedName>
        <fullName evidence="1">Uncharacterized protein</fullName>
    </submittedName>
</protein>
<dbReference type="Proteomes" id="UP000198923">
    <property type="component" value="Unassembled WGS sequence"/>
</dbReference>
<accession>A0A1G8EAI4</accession>
<proteinExistence type="predicted"/>
<sequence>MRYVLHNDGYRDYYCTWWTSDPMDQLPVDLDPRYPAPDSNGPIPGTCRNCDRRGVAVKVPPLPADKEAAAAEFVEWVRAAIREQAGKPGVWNGHRCEADVALLEWHAPTTTVVSRGPFEQPRCVQKCHECGGDPYPCRTLRMVAAPYRFSYSGHKKEWL</sequence>
<name>A0A1G8EAI4_9ACTN</name>
<dbReference type="AlphaFoldDB" id="A0A1G8EAI4"/>
<dbReference type="RefSeq" id="WP_093172115.1">
    <property type="nucleotide sequence ID" value="NZ_FNCN01000020.1"/>
</dbReference>
<evidence type="ECO:0000313" key="2">
    <source>
        <dbReference type="Proteomes" id="UP000198923"/>
    </source>
</evidence>
<evidence type="ECO:0000313" key="1">
    <source>
        <dbReference type="EMBL" id="SDH66908.1"/>
    </source>
</evidence>
<dbReference type="OrthoDB" id="4290974at2"/>
<gene>
    <name evidence="1" type="ORF">SAMN05421505_12012</name>
</gene>
<reference evidence="1 2" key="1">
    <citation type="submission" date="2016-10" db="EMBL/GenBank/DDBJ databases">
        <authorList>
            <person name="de Groot N.N."/>
        </authorList>
    </citation>
    <scope>NUCLEOTIDE SEQUENCE [LARGE SCALE GENOMIC DNA]</scope>
    <source>
        <strain evidence="1 2">CPCC 201354</strain>
    </source>
</reference>
<dbReference type="STRING" id="504805.SAMN05421505_12012"/>
<dbReference type="EMBL" id="FNCN01000020">
    <property type="protein sequence ID" value="SDH66908.1"/>
    <property type="molecule type" value="Genomic_DNA"/>
</dbReference>
<organism evidence="1 2">
    <name type="scientific">Sinosporangium album</name>
    <dbReference type="NCBI Taxonomy" id="504805"/>
    <lineage>
        <taxon>Bacteria</taxon>
        <taxon>Bacillati</taxon>
        <taxon>Actinomycetota</taxon>
        <taxon>Actinomycetes</taxon>
        <taxon>Streptosporangiales</taxon>
        <taxon>Streptosporangiaceae</taxon>
        <taxon>Sinosporangium</taxon>
    </lineage>
</organism>